<protein>
    <submittedName>
        <fullName evidence="2">HAD family hydrolase</fullName>
        <ecNumber evidence="2">3.1.3.-</ecNumber>
    </submittedName>
</protein>
<name>A0ABU7YXA3_9GAMM</name>
<sequence>MSSLDPLQTRIRAVLFDVYGTLVHIQNPKSPYRQLLKVARERQPISKEQSARDIMCRAFGLTEAAGYYGVELSAIQQRRLELDLDEEIRSLRLYPEVSEVLRTLRARGYRIGLCSNLALPYVQPVAHLLEGMFDVAIWSCGVGAIKPDPEMYAMATQRLGFEPAAVLMVGDNYQADVEGSRLAGLRALHLNRQNGRGDLRSLEGLLDHLTCA</sequence>
<comment type="caution">
    <text evidence="2">The sequence shown here is derived from an EMBL/GenBank/DDBJ whole genome shotgun (WGS) entry which is preliminary data.</text>
</comment>
<dbReference type="Gene3D" id="3.40.50.1000">
    <property type="entry name" value="HAD superfamily/HAD-like"/>
    <property type="match status" value="1"/>
</dbReference>
<evidence type="ECO:0000313" key="3">
    <source>
        <dbReference type="Proteomes" id="UP001355056"/>
    </source>
</evidence>
<dbReference type="NCBIfam" id="TIGR01509">
    <property type="entry name" value="HAD-SF-IA-v3"/>
    <property type="match status" value="1"/>
</dbReference>
<dbReference type="InterPro" id="IPR051540">
    <property type="entry name" value="S-2-haloacid_dehalogenase"/>
</dbReference>
<dbReference type="Proteomes" id="UP001355056">
    <property type="component" value="Unassembled WGS sequence"/>
</dbReference>
<gene>
    <name evidence="2" type="ORF">SNE34_06135</name>
</gene>
<dbReference type="Pfam" id="PF00702">
    <property type="entry name" value="Hydrolase"/>
    <property type="match status" value="1"/>
</dbReference>
<evidence type="ECO:0000256" key="1">
    <source>
        <dbReference type="ARBA" id="ARBA00022801"/>
    </source>
</evidence>
<keyword evidence="1 2" id="KW-0378">Hydrolase</keyword>
<keyword evidence="3" id="KW-1185">Reference proteome</keyword>
<reference evidence="2 3" key="1">
    <citation type="journal article" date="2016" name="Int. J. Syst. Evol. Microbiol.">
        <title>Lysobacter erysipheiresistens sp. nov., an antagonist of powdery mildew, isolated from tobacco-cultivated soil.</title>
        <authorList>
            <person name="Xie B."/>
            <person name="Li T."/>
            <person name="Lin X."/>
            <person name="Wang C.J."/>
            <person name="Chen Y.J."/>
            <person name="Liu W.J."/>
            <person name="Zhao Z.W."/>
        </authorList>
    </citation>
    <scope>NUCLEOTIDE SEQUENCE [LARGE SCALE GENOMIC DNA]</scope>
    <source>
        <strain evidence="2 3">RS-LYSO-3</strain>
    </source>
</reference>
<dbReference type="PANTHER" id="PTHR43316">
    <property type="entry name" value="HYDROLASE, HALOACID DELAHOGENASE-RELATED"/>
    <property type="match status" value="1"/>
</dbReference>
<organism evidence="2 3">
    <name type="scientific">Novilysobacter erysipheiresistens</name>
    <dbReference type="NCBI Taxonomy" id="1749332"/>
    <lineage>
        <taxon>Bacteria</taxon>
        <taxon>Pseudomonadati</taxon>
        <taxon>Pseudomonadota</taxon>
        <taxon>Gammaproteobacteria</taxon>
        <taxon>Lysobacterales</taxon>
        <taxon>Lysobacteraceae</taxon>
        <taxon>Novilysobacter</taxon>
    </lineage>
</organism>
<evidence type="ECO:0000313" key="2">
    <source>
        <dbReference type="EMBL" id="MEG3183584.1"/>
    </source>
</evidence>
<dbReference type="NCBIfam" id="TIGR01549">
    <property type="entry name" value="HAD-SF-IA-v1"/>
    <property type="match status" value="1"/>
</dbReference>
<dbReference type="EMBL" id="JAXGFP010000003">
    <property type="protein sequence ID" value="MEG3183584.1"/>
    <property type="molecule type" value="Genomic_DNA"/>
</dbReference>
<accession>A0ABU7YXA3</accession>
<dbReference type="EC" id="3.1.3.-" evidence="2"/>
<dbReference type="RefSeq" id="WP_332615739.1">
    <property type="nucleotide sequence ID" value="NZ_JAXGFP010000003.1"/>
</dbReference>
<dbReference type="InterPro" id="IPR006439">
    <property type="entry name" value="HAD-SF_hydro_IA"/>
</dbReference>
<dbReference type="PANTHER" id="PTHR43316:SF3">
    <property type="entry name" value="HALOACID DEHALOGENASE, TYPE II (AFU_ORTHOLOGUE AFUA_2G07750)-RELATED"/>
    <property type="match status" value="1"/>
</dbReference>
<dbReference type="SFLD" id="SFLDG01129">
    <property type="entry name" value="C1.5:_HAD__Beta-PGM__Phosphata"/>
    <property type="match status" value="1"/>
</dbReference>
<dbReference type="InterPro" id="IPR036412">
    <property type="entry name" value="HAD-like_sf"/>
</dbReference>
<proteinExistence type="predicted"/>
<dbReference type="SFLD" id="SFLDS00003">
    <property type="entry name" value="Haloacid_Dehalogenase"/>
    <property type="match status" value="1"/>
</dbReference>
<dbReference type="PRINTS" id="PR00413">
    <property type="entry name" value="HADHALOGNASE"/>
</dbReference>
<dbReference type="SUPFAM" id="SSF56784">
    <property type="entry name" value="HAD-like"/>
    <property type="match status" value="1"/>
</dbReference>
<dbReference type="GO" id="GO:0016787">
    <property type="term" value="F:hydrolase activity"/>
    <property type="evidence" value="ECO:0007669"/>
    <property type="project" value="UniProtKB-KW"/>
</dbReference>
<dbReference type="InterPro" id="IPR023214">
    <property type="entry name" value="HAD_sf"/>
</dbReference>